<dbReference type="Gene3D" id="3.30.70.270">
    <property type="match status" value="2"/>
</dbReference>
<dbReference type="InterPro" id="IPR000477">
    <property type="entry name" value="RT_dom"/>
</dbReference>
<dbReference type="FunFam" id="3.30.70.270:FF:000063">
    <property type="entry name" value="Zinc knuckle domaincontaining protein"/>
    <property type="match status" value="1"/>
</dbReference>
<dbReference type="PANTHER" id="PTHR33064:SF37">
    <property type="entry name" value="RIBONUCLEASE H"/>
    <property type="match status" value="1"/>
</dbReference>
<evidence type="ECO:0000313" key="3">
    <source>
        <dbReference type="Proteomes" id="UP000735302"/>
    </source>
</evidence>
<dbReference type="PANTHER" id="PTHR33064">
    <property type="entry name" value="POL PROTEIN"/>
    <property type="match status" value="1"/>
</dbReference>
<dbReference type="Pfam" id="PF00078">
    <property type="entry name" value="RVT_1"/>
    <property type="match status" value="1"/>
</dbReference>
<proteinExistence type="predicted"/>
<keyword evidence="3" id="KW-1185">Reference proteome</keyword>
<dbReference type="AlphaFoldDB" id="A0AAV4A3F2"/>
<comment type="caution">
    <text evidence="2">The sequence shown here is derived from an EMBL/GenBank/DDBJ whole genome shotgun (WGS) entry which is preliminary data.</text>
</comment>
<dbReference type="Proteomes" id="UP000735302">
    <property type="component" value="Unassembled WGS sequence"/>
</dbReference>
<organism evidence="2 3">
    <name type="scientific">Plakobranchus ocellatus</name>
    <dbReference type="NCBI Taxonomy" id="259542"/>
    <lineage>
        <taxon>Eukaryota</taxon>
        <taxon>Metazoa</taxon>
        <taxon>Spiralia</taxon>
        <taxon>Lophotrochozoa</taxon>
        <taxon>Mollusca</taxon>
        <taxon>Gastropoda</taxon>
        <taxon>Heterobranchia</taxon>
        <taxon>Euthyneura</taxon>
        <taxon>Panpulmonata</taxon>
        <taxon>Sacoglossa</taxon>
        <taxon>Placobranchoidea</taxon>
        <taxon>Plakobranchidae</taxon>
        <taxon>Plakobranchus</taxon>
    </lineage>
</organism>
<feature type="domain" description="Reverse transcriptase" evidence="1">
    <location>
        <begin position="8"/>
        <end position="63"/>
    </location>
</feature>
<evidence type="ECO:0000259" key="1">
    <source>
        <dbReference type="Pfam" id="PF00078"/>
    </source>
</evidence>
<dbReference type="InterPro" id="IPR043502">
    <property type="entry name" value="DNA/RNA_pol_sf"/>
</dbReference>
<dbReference type="InterPro" id="IPR051320">
    <property type="entry name" value="Viral_Replic_Matur_Polypro"/>
</dbReference>
<dbReference type="EMBL" id="BLXT01003199">
    <property type="protein sequence ID" value="GFO01149.1"/>
    <property type="molecule type" value="Genomic_DNA"/>
</dbReference>
<sequence>MSKMLTGCEAYCMHYINDILIFSDTLEQHFHHLQTVLDCIRAHGLKLKKCSFLQKETSFWGFRVSNKGVQAEESEIEAIRSLSPPASVREVRSFIGMCSFYCRFIHNFSGIAKPLIDLTKKLARFSWDPLHEKAFQSLRDSLKVVPLLLRERTTDLLSRMPNDTHTAERHSQVESEVTFLMPLIE</sequence>
<evidence type="ECO:0000313" key="2">
    <source>
        <dbReference type="EMBL" id="GFO01149.1"/>
    </source>
</evidence>
<accession>A0AAV4A3F2</accession>
<dbReference type="InterPro" id="IPR043128">
    <property type="entry name" value="Rev_trsase/Diguanyl_cyclase"/>
</dbReference>
<gene>
    <name evidence="2" type="ORF">PoB_002765400</name>
</gene>
<name>A0AAV4A3F2_9GAST</name>
<reference evidence="2 3" key="1">
    <citation type="journal article" date="2021" name="Elife">
        <title>Chloroplast acquisition without the gene transfer in kleptoplastic sea slugs, Plakobranchus ocellatus.</title>
        <authorList>
            <person name="Maeda T."/>
            <person name="Takahashi S."/>
            <person name="Yoshida T."/>
            <person name="Shimamura S."/>
            <person name="Takaki Y."/>
            <person name="Nagai Y."/>
            <person name="Toyoda A."/>
            <person name="Suzuki Y."/>
            <person name="Arimoto A."/>
            <person name="Ishii H."/>
            <person name="Satoh N."/>
            <person name="Nishiyama T."/>
            <person name="Hasebe M."/>
            <person name="Maruyama T."/>
            <person name="Minagawa J."/>
            <person name="Obokata J."/>
            <person name="Shigenobu S."/>
        </authorList>
    </citation>
    <scope>NUCLEOTIDE SEQUENCE [LARGE SCALE GENOMIC DNA]</scope>
</reference>
<dbReference type="SUPFAM" id="SSF56672">
    <property type="entry name" value="DNA/RNA polymerases"/>
    <property type="match status" value="1"/>
</dbReference>
<protein>
    <submittedName>
        <fullName evidence="2">Retrovirus-related pol polyprotein from transposon 17.6</fullName>
    </submittedName>
</protein>